<name>A0A1H8A4G6_STIAU</name>
<accession>A0A1H8A4G6</accession>
<dbReference type="EMBL" id="FOAP01000020">
    <property type="protein sequence ID" value="SEM65645.1"/>
    <property type="molecule type" value="Genomic_DNA"/>
</dbReference>
<dbReference type="AlphaFoldDB" id="A0A1H8A4G6"/>
<dbReference type="RefSeq" id="WP_075009887.1">
    <property type="nucleotide sequence ID" value="NZ_FOAP01000020.1"/>
</dbReference>
<reference evidence="2" key="1">
    <citation type="submission" date="2016-10" db="EMBL/GenBank/DDBJ databases">
        <authorList>
            <person name="Varghese N."/>
            <person name="Submissions S."/>
        </authorList>
    </citation>
    <scope>NUCLEOTIDE SEQUENCE [LARGE SCALE GENOMIC DNA]</scope>
    <source>
        <strain evidence="2">DSM 17044</strain>
    </source>
</reference>
<dbReference type="OrthoDB" id="5509371at2"/>
<organism evidence="1 2">
    <name type="scientific">Stigmatella aurantiaca</name>
    <dbReference type="NCBI Taxonomy" id="41"/>
    <lineage>
        <taxon>Bacteria</taxon>
        <taxon>Pseudomonadati</taxon>
        <taxon>Myxococcota</taxon>
        <taxon>Myxococcia</taxon>
        <taxon>Myxococcales</taxon>
        <taxon>Cystobacterineae</taxon>
        <taxon>Archangiaceae</taxon>
        <taxon>Stigmatella</taxon>
    </lineage>
</organism>
<proteinExistence type="predicted"/>
<dbReference type="Proteomes" id="UP000182719">
    <property type="component" value="Unassembled WGS sequence"/>
</dbReference>
<evidence type="ECO:0000313" key="2">
    <source>
        <dbReference type="Proteomes" id="UP000182719"/>
    </source>
</evidence>
<protein>
    <submittedName>
        <fullName evidence="1">Uncharacterized protein</fullName>
    </submittedName>
</protein>
<sequence>MRVITADLLVAAVTELSKGTKLVRAREVFAWCDRHQVDCQGEGARHQALWAADLEEARGQRRLLKFKSGDSKQSRVGWALLAHEAKAREAAARLNWREQLWKGAAWEWLGGCAPTPERRPKMAEEPWPSRP</sequence>
<gene>
    <name evidence="1" type="ORF">SAMN05444354_120108</name>
</gene>
<evidence type="ECO:0000313" key="1">
    <source>
        <dbReference type="EMBL" id="SEM65645.1"/>
    </source>
</evidence>
<keyword evidence="2" id="KW-1185">Reference proteome</keyword>